<dbReference type="FunFam" id="3.40.800.20:FF:000011">
    <property type="entry name" value="Histone deacetylase HOS3"/>
    <property type="match status" value="1"/>
</dbReference>
<feature type="region of interest" description="Disordered" evidence="1">
    <location>
        <begin position="221"/>
        <end position="240"/>
    </location>
</feature>
<dbReference type="OrthoDB" id="5232919at2759"/>
<name>A0A6J3LV06_9PEZI</name>
<dbReference type="PANTHER" id="PTHR47558">
    <property type="entry name" value="HISTONE DEACETYLASE HOS3"/>
    <property type="match status" value="1"/>
</dbReference>
<dbReference type="InterPro" id="IPR023696">
    <property type="entry name" value="Ureohydrolase_dom_sf"/>
</dbReference>
<feature type="compositionally biased region" description="Basic and acidic residues" evidence="1">
    <location>
        <begin position="911"/>
        <end position="940"/>
    </location>
</feature>
<organism evidence="4">
    <name type="scientific">Dissoconium aciculare CBS 342.82</name>
    <dbReference type="NCBI Taxonomy" id="1314786"/>
    <lineage>
        <taxon>Eukaryota</taxon>
        <taxon>Fungi</taxon>
        <taxon>Dikarya</taxon>
        <taxon>Ascomycota</taxon>
        <taxon>Pezizomycotina</taxon>
        <taxon>Dothideomycetes</taxon>
        <taxon>Dothideomycetidae</taxon>
        <taxon>Mycosphaerellales</taxon>
        <taxon>Dissoconiaceae</taxon>
        <taxon>Dissoconium</taxon>
    </lineage>
</organism>
<dbReference type="SUPFAM" id="SSF52768">
    <property type="entry name" value="Arginase/deacetylase"/>
    <property type="match status" value="1"/>
</dbReference>
<dbReference type="GO" id="GO:0010468">
    <property type="term" value="P:regulation of gene expression"/>
    <property type="evidence" value="ECO:0007669"/>
    <property type="project" value="UniProtKB-ARBA"/>
</dbReference>
<dbReference type="RefSeq" id="XP_033456636.1">
    <property type="nucleotide sequence ID" value="XM_033605710.1"/>
</dbReference>
<reference evidence="4" key="1">
    <citation type="submission" date="2020-01" db="EMBL/GenBank/DDBJ databases">
        <authorList>
            <consortium name="DOE Joint Genome Institute"/>
            <person name="Haridas S."/>
            <person name="Albert R."/>
            <person name="Binder M."/>
            <person name="Bloem J."/>
            <person name="Labutti K."/>
            <person name="Salamov A."/>
            <person name="Andreopoulos B."/>
            <person name="Baker S.E."/>
            <person name="Barry K."/>
            <person name="Bills G."/>
            <person name="Bluhm B.H."/>
            <person name="Cannon C."/>
            <person name="Castanera R."/>
            <person name="Culley D.E."/>
            <person name="Daum C."/>
            <person name="Ezra D."/>
            <person name="Gonzalez J.B."/>
            <person name="Henrissat B."/>
            <person name="Kuo A."/>
            <person name="Liang C."/>
            <person name="Lipzen A."/>
            <person name="Lutzoni F."/>
            <person name="Magnuson J."/>
            <person name="Mondo S."/>
            <person name="Nolan M."/>
            <person name="Ohm R."/>
            <person name="Pangilinan J."/>
            <person name="Park H.-J."/>
            <person name="Ramirez L."/>
            <person name="Alfaro M."/>
            <person name="Sun H."/>
            <person name="Tritt A."/>
            <person name="Yoshinaga Y."/>
            <person name="Zwiers L.-H."/>
            <person name="Turgeon B.G."/>
            <person name="Goodwin S.B."/>
            <person name="Spatafora J.W."/>
            <person name="Crous P.W."/>
            <person name="Grigoriev I.V."/>
        </authorList>
    </citation>
    <scope>NUCLEOTIDE SEQUENCE</scope>
    <source>
        <strain evidence="4">CBS 342.82</strain>
    </source>
</reference>
<feature type="compositionally biased region" description="Polar residues" evidence="1">
    <location>
        <begin position="880"/>
        <end position="900"/>
    </location>
</feature>
<dbReference type="AlphaFoldDB" id="A0A6J3LV06"/>
<dbReference type="InterPro" id="IPR037138">
    <property type="entry name" value="His_deacetylse_dom_sf"/>
</dbReference>
<evidence type="ECO:0000313" key="3">
    <source>
        <dbReference type="Proteomes" id="UP000504637"/>
    </source>
</evidence>
<dbReference type="InterPro" id="IPR023801">
    <property type="entry name" value="His_deacetylse_dom"/>
</dbReference>
<feature type="compositionally biased region" description="Polar residues" evidence="1">
    <location>
        <begin position="832"/>
        <end position="844"/>
    </location>
</feature>
<dbReference type="GO" id="GO:0005634">
    <property type="term" value="C:nucleus"/>
    <property type="evidence" value="ECO:0007669"/>
    <property type="project" value="TreeGrafter"/>
</dbReference>
<reference evidence="4" key="2">
    <citation type="submission" date="2020-04" db="EMBL/GenBank/DDBJ databases">
        <authorList>
            <consortium name="NCBI Genome Project"/>
        </authorList>
    </citation>
    <scope>NUCLEOTIDE SEQUENCE</scope>
    <source>
        <strain evidence="4">CBS 342.82</strain>
    </source>
</reference>
<dbReference type="CDD" id="cd09998">
    <property type="entry name" value="HDAC_Hos3"/>
    <property type="match status" value="1"/>
</dbReference>
<feature type="region of interest" description="Disordered" evidence="1">
    <location>
        <begin position="1085"/>
        <end position="1168"/>
    </location>
</feature>
<feature type="domain" description="Histone deacetylase" evidence="2">
    <location>
        <begin position="254"/>
        <end position="583"/>
    </location>
</feature>
<proteinExistence type="predicted"/>
<feature type="compositionally biased region" description="Polar residues" evidence="1">
    <location>
        <begin position="1097"/>
        <end position="1124"/>
    </location>
</feature>
<dbReference type="PANTHER" id="PTHR47558:SF1">
    <property type="entry name" value="HISTONE DEACETYLASE HOS3"/>
    <property type="match status" value="1"/>
</dbReference>
<dbReference type="Pfam" id="PF00850">
    <property type="entry name" value="Hist_deacetyl"/>
    <property type="match status" value="1"/>
</dbReference>
<evidence type="ECO:0000259" key="2">
    <source>
        <dbReference type="Pfam" id="PF00850"/>
    </source>
</evidence>
<protein>
    <submittedName>
        <fullName evidence="4">Arginase/deacetylase</fullName>
    </submittedName>
</protein>
<dbReference type="InterPro" id="IPR053244">
    <property type="entry name" value="HDAC_HD_type_1"/>
</dbReference>
<dbReference type="Proteomes" id="UP000504637">
    <property type="component" value="Unplaced"/>
</dbReference>
<feature type="compositionally biased region" description="Low complexity" evidence="1">
    <location>
        <begin position="804"/>
        <end position="817"/>
    </location>
</feature>
<evidence type="ECO:0000313" key="4">
    <source>
        <dbReference type="RefSeq" id="XP_033456636.1"/>
    </source>
</evidence>
<feature type="compositionally biased region" description="Basic and acidic residues" evidence="1">
    <location>
        <begin position="1"/>
        <end position="14"/>
    </location>
</feature>
<feature type="region of interest" description="Disordered" evidence="1">
    <location>
        <begin position="1"/>
        <end position="122"/>
    </location>
</feature>
<keyword evidence="3" id="KW-1185">Reference proteome</keyword>
<dbReference type="InterPro" id="IPR000286">
    <property type="entry name" value="HDACs"/>
</dbReference>
<dbReference type="PRINTS" id="PR01270">
    <property type="entry name" value="HDASUPER"/>
</dbReference>
<accession>A0A6J3LV06</accession>
<sequence>MDPAKLSDHGRPEHMPLQQAAFDTGLHLSTRDLDSRSPHSSGPPTPALKTPLSRRPSQPATSPIPFRSTSRPPSARRPSSSASQHRQTGSPAPKLVRKTSRPSLDGSLEDSGRRPTPKRSISNLIAGLREAQTTMESIEEPIPLTASQIAIDHFARELANHATQEEQPETVVIFHDACYGHRFSRQKATKTMLSMIVERPERIHASILGASTAYVRLGAHHAGGKHAPHPNKVTASTPPFRINRSDRSLDIMSSFVTNVHGTAWMSELRSMCEAAPERLASGAKELERTNPALQSDSHKLHEGDLYLASESIHAFQGALGGVADAVDAVFQPSKTSRAFVAVRPPGHHCSTDHPSGFCWLNNVHVGIEYAAQTYGLTHAAIFDFDLHHGDGSQAIAWDRNSKNNAKRLNAKPSTKQKLGPDIGYYSLHDINSYPCEMGDDEKVQAASLCIDNAHNQSIWNIHLLPWKDEDEFWRLYEDRYLVLIEKARAFLQHHAARIREEKKVAPKAAIFLSAGFDASEWESPGMQRHKVNVPTEFYARFTQDLVKLAQEAESECDGRVISVLEGGYSDRALCSGVLSHLSGLCTAPTTASVNPSQHSDDLSSRLGGMTLNNGAEQKPTYRKDWWSLNNLTALEQKINPPPPPQAKKGRAGPQPTYATPTESFAYKVVDANKFARSVSGTMREAPIPTRPPTPPPPEVDWVVATQELSKLLIPTERQTRSFTAEELAVTRSKKERESTTPVESTAPLRQLRDRRSKAPTHGDGSAGDESDMYRAISRSSRRETIDFVPSDHSMPAPPRRASRRLSAGSNLGASSAEVDPEAPPVPALPSINVATPTPAQSSAADAQKPRVVSKSRKTDILPSRGPTPTSRPLPAKPSNPVLTSKSNSAKSNNDVDSLTSGMKKITLKVSTTREQHDMKQKEKLDAERRARALKGAETRRLNAAAKKAAGGQDGVPSKPIKVGALLQTGQSQAASRPPPRAPSTVSRFDQTTNTTKHDSLVSNPPALAPEETITLPVFDEFPSAEDIINTGSGIPHEQPLTAPASHLLMPEPPMVTYANEPGSDIALPRWSLSFDSAAVAQVMPDIAPSPVEPSDAHMTTQSSGMDSSSRQQQSGNMVPPQSNIAPVAAPLPPKAAVRPTQLPVWTSSGHIPFASDSKIPRSPPKSQR</sequence>
<evidence type="ECO:0000256" key="1">
    <source>
        <dbReference type="SAM" id="MobiDB-lite"/>
    </source>
</evidence>
<feature type="region of interest" description="Disordered" evidence="1">
    <location>
        <begin position="635"/>
        <end position="659"/>
    </location>
</feature>
<dbReference type="GO" id="GO:0004407">
    <property type="term" value="F:histone deacetylase activity"/>
    <property type="evidence" value="ECO:0007669"/>
    <property type="project" value="TreeGrafter"/>
</dbReference>
<dbReference type="Gene3D" id="3.40.800.20">
    <property type="entry name" value="Histone deacetylase domain"/>
    <property type="match status" value="1"/>
</dbReference>
<feature type="region of interest" description="Disordered" evidence="1">
    <location>
        <begin position="721"/>
        <end position="1006"/>
    </location>
</feature>
<feature type="compositionally biased region" description="Low complexity" evidence="1">
    <location>
        <begin position="65"/>
        <end position="83"/>
    </location>
</feature>
<dbReference type="GeneID" id="54363510"/>
<feature type="compositionally biased region" description="Polar residues" evidence="1">
    <location>
        <begin position="984"/>
        <end position="994"/>
    </location>
</feature>
<reference evidence="4" key="3">
    <citation type="submission" date="2025-08" db="UniProtKB">
        <authorList>
            <consortium name="RefSeq"/>
        </authorList>
    </citation>
    <scope>IDENTIFICATION</scope>
    <source>
        <strain evidence="4">CBS 342.82</strain>
    </source>
</reference>
<gene>
    <name evidence="4" type="ORF">K489DRAFT_383848</name>
</gene>